<protein>
    <submittedName>
        <fullName evidence="2">Uncharacterized protein</fullName>
    </submittedName>
</protein>
<feature type="region of interest" description="Disordered" evidence="1">
    <location>
        <begin position="22"/>
        <end position="43"/>
    </location>
</feature>
<reference evidence="3" key="1">
    <citation type="journal article" date="2010" name="Science">
        <title>Signatures of adaptation to obligate biotrophy in the Hyaloperonospora arabidopsidis genome.</title>
        <authorList>
            <person name="Baxter L."/>
            <person name="Tripathy S."/>
            <person name="Ishaque N."/>
            <person name="Boot N."/>
            <person name="Cabral A."/>
            <person name="Kemen E."/>
            <person name="Thines M."/>
            <person name="Ah-Fong A."/>
            <person name="Anderson R."/>
            <person name="Badejoko W."/>
            <person name="Bittner-Eddy P."/>
            <person name="Boore J.L."/>
            <person name="Chibucos M.C."/>
            <person name="Coates M."/>
            <person name="Dehal P."/>
            <person name="Delehaunty K."/>
            <person name="Dong S."/>
            <person name="Downton P."/>
            <person name="Dumas B."/>
            <person name="Fabro G."/>
            <person name="Fronick C."/>
            <person name="Fuerstenberg S.I."/>
            <person name="Fulton L."/>
            <person name="Gaulin E."/>
            <person name="Govers F."/>
            <person name="Hughes L."/>
            <person name="Humphray S."/>
            <person name="Jiang R.H."/>
            <person name="Judelson H."/>
            <person name="Kamoun S."/>
            <person name="Kyung K."/>
            <person name="Meijer H."/>
            <person name="Minx P."/>
            <person name="Morris P."/>
            <person name="Nelson J."/>
            <person name="Phuntumart V."/>
            <person name="Qutob D."/>
            <person name="Rehmany A."/>
            <person name="Rougon-Cardoso A."/>
            <person name="Ryden P."/>
            <person name="Torto-Alalibo T."/>
            <person name="Studholme D."/>
            <person name="Wang Y."/>
            <person name="Win J."/>
            <person name="Wood J."/>
            <person name="Clifton S.W."/>
            <person name="Rogers J."/>
            <person name="Van den Ackerveken G."/>
            <person name="Jones J.D."/>
            <person name="McDowell J.M."/>
            <person name="Beynon J."/>
            <person name="Tyler B.M."/>
        </authorList>
    </citation>
    <scope>NUCLEOTIDE SEQUENCE [LARGE SCALE GENOMIC DNA]</scope>
    <source>
        <strain evidence="3">Emoy2</strain>
    </source>
</reference>
<dbReference type="Proteomes" id="UP000011713">
    <property type="component" value="Unassembled WGS sequence"/>
</dbReference>
<dbReference type="HOGENOM" id="CLU_2563309_0_0_1"/>
<evidence type="ECO:0000256" key="1">
    <source>
        <dbReference type="SAM" id="MobiDB-lite"/>
    </source>
</evidence>
<dbReference type="EMBL" id="JH598238">
    <property type="status" value="NOT_ANNOTATED_CDS"/>
    <property type="molecule type" value="Genomic_DNA"/>
</dbReference>
<keyword evidence="3" id="KW-1185">Reference proteome</keyword>
<dbReference type="InParanoid" id="M4BGP0"/>
<proteinExistence type="predicted"/>
<dbReference type="AlphaFoldDB" id="M4BGP0"/>
<dbReference type="VEuPathDB" id="FungiDB:HpaG805565"/>
<accession>M4BGP0</accession>
<dbReference type="EnsemblProtists" id="HpaT805565">
    <property type="protein sequence ID" value="HpaP805565"/>
    <property type="gene ID" value="HpaG805565"/>
</dbReference>
<sequence length="82" mass="9114">MKRFKRLYSIWVTSRDNWSNESRAKMGRTHSRARTRRFSGRGVPSAACTTAGHGCLDVPASCRGCSQGERVPTTVWSIAKAL</sequence>
<name>M4BGP0_HYAAE</name>
<feature type="compositionally biased region" description="Basic residues" evidence="1">
    <location>
        <begin position="25"/>
        <end position="39"/>
    </location>
</feature>
<evidence type="ECO:0000313" key="2">
    <source>
        <dbReference type="EnsemblProtists" id="HpaP805565"/>
    </source>
</evidence>
<reference evidence="2" key="2">
    <citation type="submission" date="2015-06" db="UniProtKB">
        <authorList>
            <consortium name="EnsemblProtists"/>
        </authorList>
    </citation>
    <scope>IDENTIFICATION</scope>
    <source>
        <strain evidence="2">Emoy2</strain>
    </source>
</reference>
<evidence type="ECO:0000313" key="3">
    <source>
        <dbReference type="Proteomes" id="UP000011713"/>
    </source>
</evidence>
<organism evidence="2 3">
    <name type="scientific">Hyaloperonospora arabidopsidis (strain Emoy2)</name>
    <name type="common">Downy mildew agent</name>
    <name type="synonym">Peronospora arabidopsidis</name>
    <dbReference type="NCBI Taxonomy" id="559515"/>
    <lineage>
        <taxon>Eukaryota</taxon>
        <taxon>Sar</taxon>
        <taxon>Stramenopiles</taxon>
        <taxon>Oomycota</taxon>
        <taxon>Peronosporomycetes</taxon>
        <taxon>Peronosporales</taxon>
        <taxon>Peronosporaceae</taxon>
        <taxon>Hyaloperonospora</taxon>
    </lineage>
</organism>